<dbReference type="SUPFAM" id="SSF52943">
    <property type="entry name" value="ATP synthase (F1-ATPase), gamma subunit"/>
    <property type="match status" value="1"/>
</dbReference>
<dbReference type="AlphaFoldDB" id="A0A1I6CXV0"/>
<dbReference type="Proteomes" id="UP000199584">
    <property type="component" value="Unassembled WGS sequence"/>
</dbReference>
<dbReference type="NCBIfam" id="TIGR01146">
    <property type="entry name" value="ATPsyn_F1gamma"/>
    <property type="match status" value="1"/>
</dbReference>
<dbReference type="PANTHER" id="PTHR11693:SF22">
    <property type="entry name" value="ATP SYNTHASE SUBUNIT GAMMA, MITOCHONDRIAL"/>
    <property type="match status" value="1"/>
</dbReference>
<dbReference type="PANTHER" id="PTHR11693">
    <property type="entry name" value="ATP SYNTHASE GAMMA CHAIN"/>
    <property type="match status" value="1"/>
</dbReference>
<dbReference type="PRINTS" id="PR00126">
    <property type="entry name" value="ATPASEGAMMA"/>
</dbReference>
<dbReference type="InterPro" id="IPR035968">
    <property type="entry name" value="ATP_synth_F1_ATPase_gsu"/>
</dbReference>
<dbReference type="HAMAP" id="MF_00815">
    <property type="entry name" value="ATP_synth_gamma_bact"/>
    <property type="match status" value="1"/>
</dbReference>
<comment type="subcellular location">
    <subcellularLocation>
        <location evidence="11">Cell membrane</location>
        <topology evidence="11">Peripheral membrane protein</topology>
    </subcellularLocation>
    <subcellularLocation>
        <location evidence="2">Membrane</location>
        <topology evidence="2">Peripheral membrane protein</topology>
    </subcellularLocation>
    <subcellularLocation>
        <location evidence="10">Thylakoid</location>
    </subcellularLocation>
</comment>
<comment type="function">
    <text evidence="1 11">Produces ATP from ADP in the presence of a proton gradient across the membrane. The gamma chain is believed to be important in regulating ATPase activity and the flow of protons through the CF(0) complex.</text>
</comment>
<evidence type="ECO:0000313" key="13">
    <source>
        <dbReference type="Proteomes" id="UP000199584"/>
    </source>
</evidence>
<dbReference type="EMBL" id="FOYM01000003">
    <property type="protein sequence ID" value="SFQ97941.1"/>
    <property type="molecule type" value="Genomic_DNA"/>
</dbReference>
<gene>
    <name evidence="11" type="primary">atpG</name>
    <name evidence="12" type="ORF">SAMN05660706_10319</name>
</gene>
<dbReference type="GO" id="GO:0042777">
    <property type="term" value="P:proton motive force-driven plasma membrane ATP synthesis"/>
    <property type="evidence" value="ECO:0007669"/>
    <property type="project" value="UniProtKB-UniRule"/>
</dbReference>
<evidence type="ECO:0000256" key="6">
    <source>
        <dbReference type="ARBA" id="ARBA00023065"/>
    </source>
</evidence>
<dbReference type="GO" id="GO:0005524">
    <property type="term" value="F:ATP binding"/>
    <property type="evidence" value="ECO:0007669"/>
    <property type="project" value="UniProtKB-UniRule"/>
</dbReference>
<dbReference type="Pfam" id="PF00231">
    <property type="entry name" value="ATP-synt"/>
    <property type="match status" value="1"/>
</dbReference>
<evidence type="ECO:0000256" key="3">
    <source>
        <dbReference type="ARBA" id="ARBA00007681"/>
    </source>
</evidence>
<name>A0A1I6CXV0_9FIRM</name>
<dbReference type="STRING" id="39060.SAMN05660706_10319"/>
<evidence type="ECO:0000256" key="9">
    <source>
        <dbReference type="ARBA" id="ARBA00023310"/>
    </source>
</evidence>
<dbReference type="RefSeq" id="WP_092481882.1">
    <property type="nucleotide sequence ID" value="NZ_FOYM01000003.1"/>
</dbReference>
<evidence type="ECO:0000256" key="5">
    <source>
        <dbReference type="ARBA" id="ARBA00022781"/>
    </source>
</evidence>
<keyword evidence="11" id="KW-1003">Cell membrane</keyword>
<dbReference type="Gene3D" id="3.40.1380.10">
    <property type="match status" value="1"/>
</dbReference>
<accession>A0A1I6CXV0</accession>
<dbReference type="CDD" id="cd12151">
    <property type="entry name" value="F1-ATPase_gamma"/>
    <property type="match status" value="1"/>
</dbReference>
<organism evidence="12 13">
    <name type="scientific">Desulfoscipio geothermicus DSM 3669</name>
    <dbReference type="NCBI Taxonomy" id="1121426"/>
    <lineage>
        <taxon>Bacteria</taxon>
        <taxon>Bacillati</taxon>
        <taxon>Bacillota</taxon>
        <taxon>Clostridia</taxon>
        <taxon>Eubacteriales</taxon>
        <taxon>Desulfallaceae</taxon>
        <taxon>Desulfoscipio</taxon>
    </lineage>
</organism>
<proteinExistence type="inferred from homology"/>
<keyword evidence="6 11" id="KW-0406">Ion transport</keyword>
<dbReference type="GO" id="GO:0009579">
    <property type="term" value="C:thylakoid"/>
    <property type="evidence" value="ECO:0007669"/>
    <property type="project" value="UniProtKB-SubCell"/>
</dbReference>
<dbReference type="FunFam" id="1.10.287.80:FF:000003">
    <property type="entry name" value="ATP synthase gamma chain, chloroplastic"/>
    <property type="match status" value="1"/>
</dbReference>
<dbReference type="InterPro" id="IPR000131">
    <property type="entry name" value="ATP_synth_F1_gsu"/>
</dbReference>
<evidence type="ECO:0000256" key="2">
    <source>
        <dbReference type="ARBA" id="ARBA00004170"/>
    </source>
</evidence>
<keyword evidence="13" id="KW-1185">Reference proteome</keyword>
<dbReference type="InterPro" id="IPR023632">
    <property type="entry name" value="ATP_synth_F1_gsu_CS"/>
</dbReference>
<keyword evidence="9 11" id="KW-0066">ATP synthesis</keyword>
<comment type="subunit">
    <text evidence="11">F-type ATPases have 2 components, CF(1) - the catalytic core - and CF(0) - the membrane proton channel. CF(1) has five subunits: alpha(3), beta(3), gamma(1), delta(1), epsilon(1). CF(0) has three main subunits: a, b and c.</text>
</comment>
<evidence type="ECO:0000256" key="7">
    <source>
        <dbReference type="ARBA" id="ARBA00023136"/>
    </source>
</evidence>
<dbReference type="Gene3D" id="1.10.287.80">
    <property type="entry name" value="ATP synthase, gamma subunit, helix hairpin domain"/>
    <property type="match status" value="2"/>
</dbReference>
<keyword evidence="4 11" id="KW-0813">Transport</keyword>
<dbReference type="GO" id="GO:0005886">
    <property type="term" value="C:plasma membrane"/>
    <property type="evidence" value="ECO:0007669"/>
    <property type="project" value="UniProtKB-SubCell"/>
</dbReference>
<dbReference type="FunFam" id="3.40.1380.10:FF:000006">
    <property type="entry name" value="ATP synthase gamma chain"/>
    <property type="match status" value="1"/>
</dbReference>
<evidence type="ECO:0000256" key="11">
    <source>
        <dbReference type="HAMAP-Rule" id="MF_00815"/>
    </source>
</evidence>
<dbReference type="GO" id="GO:0045259">
    <property type="term" value="C:proton-transporting ATP synthase complex"/>
    <property type="evidence" value="ECO:0007669"/>
    <property type="project" value="UniProtKB-KW"/>
</dbReference>
<keyword evidence="5 11" id="KW-0375">Hydrogen ion transport</keyword>
<keyword evidence="8 11" id="KW-0139">CF(1)</keyword>
<evidence type="ECO:0000256" key="10">
    <source>
        <dbReference type="ARBA" id="ARBA00060385"/>
    </source>
</evidence>
<dbReference type="PROSITE" id="PS00153">
    <property type="entry name" value="ATPASE_GAMMA"/>
    <property type="match status" value="1"/>
</dbReference>
<protein>
    <recommendedName>
        <fullName evidence="11">ATP synthase gamma chain</fullName>
    </recommendedName>
    <alternativeName>
        <fullName evidence="11">ATP synthase F1 sector gamma subunit</fullName>
    </alternativeName>
    <alternativeName>
        <fullName evidence="11">F-ATPase gamma subunit</fullName>
    </alternativeName>
</protein>
<evidence type="ECO:0000256" key="1">
    <source>
        <dbReference type="ARBA" id="ARBA00003456"/>
    </source>
</evidence>
<dbReference type="GO" id="GO:0046933">
    <property type="term" value="F:proton-transporting ATP synthase activity, rotational mechanism"/>
    <property type="evidence" value="ECO:0007669"/>
    <property type="project" value="UniProtKB-UniRule"/>
</dbReference>
<evidence type="ECO:0000256" key="4">
    <source>
        <dbReference type="ARBA" id="ARBA00022448"/>
    </source>
</evidence>
<sequence>MASLRDLRRRIKSIKSTQQITKAMKAVSAAKMRRAQENVLAARPFARRVRDVLGRVGSASVGLKHPLLAVREPQKVAYIIVTADRGLCGGFNANVIKRAVQEIKDRPNVEIINIGRKGRDYFRRRGYNIAQQYVGIGENADMGLTGEIAKYVMDKYAAEEYDEVYLVYSQFVNVLVQKPAVQKLLPVEPPEGDSDGKKVDYIFEPDAEQIMGKLLPMYVENALFQALLESKAGEHSARMTAMDNATSNAADMIDRLTLSMNRARQAAITKEISEIVGGAAALE</sequence>
<comment type="similarity">
    <text evidence="3 11">Belongs to the ATPase gamma chain family.</text>
</comment>
<dbReference type="OrthoDB" id="9812769at2"/>
<evidence type="ECO:0000256" key="8">
    <source>
        <dbReference type="ARBA" id="ARBA00023196"/>
    </source>
</evidence>
<evidence type="ECO:0000313" key="12">
    <source>
        <dbReference type="EMBL" id="SFQ97941.1"/>
    </source>
</evidence>
<keyword evidence="7 11" id="KW-0472">Membrane</keyword>
<reference evidence="13" key="1">
    <citation type="submission" date="2016-10" db="EMBL/GenBank/DDBJ databases">
        <authorList>
            <person name="Varghese N."/>
            <person name="Submissions S."/>
        </authorList>
    </citation>
    <scope>NUCLEOTIDE SEQUENCE [LARGE SCALE GENOMIC DNA]</scope>
    <source>
        <strain evidence="13">DSM 3669</strain>
    </source>
</reference>